<dbReference type="Proteomes" id="UP000032680">
    <property type="component" value="Unassembled WGS sequence"/>
</dbReference>
<dbReference type="RefSeq" id="WP_048861734.1">
    <property type="nucleotide sequence ID" value="NZ_BANB01000384.1"/>
</dbReference>
<organism evidence="1 2">
    <name type="scientific">Acidisphaera rubrifaciens HS-AP3</name>
    <dbReference type="NCBI Taxonomy" id="1231350"/>
    <lineage>
        <taxon>Bacteria</taxon>
        <taxon>Pseudomonadati</taxon>
        <taxon>Pseudomonadota</taxon>
        <taxon>Alphaproteobacteria</taxon>
        <taxon>Acetobacterales</taxon>
        <taxon>Acetobacteraceae</taxon>
        <taxon>Acidisphaera</taxon>
    </lineage>
</organism>
<evidence type="ECO:0000313" key="1">
    <source>
        <dbReference type="EMBL" id="GAN77581.1"/>
    </source>
</evidence>
<gene>
    <name evidence="1" type="ORF">Asru_0384_03</name>
</gene>
<reference evidence="1 2" key="1">
    <citation type="submission" date="2012-11" db="EMBL/GenBank/DDBJ databases">
        <title>Whole genome sequence of Acidisphaera rubrifaciens HS-AP3.</title>
        <authorList>
            <person name="Azuma Y."/>
            <person name="Higashiura N."/>
            <person name="Hirakawa H."/>
            <person name="Matsushita K."/>
        </authorList>
    </citation>
    <scope>NUCLEOTIDE SEQUENCE [LARGE SCALE GENOMIC DNA]</scope>
    <source>
        <strain evidence="1 2">HS-AP3</strain>
    </source>
</reference>
<dbReference type="EMBL" id="BANB01000384">
    <property type="protein sequence ID" value="GAN77581.1"/>
    <property type="molecule type" value="Genomic_DNA"/>
</dbReference>
<evidence type="ECO:0008006" key="3">
    <source>
        <dbReference type="Google" id="ProtNLM"/>
    </source>
</evidence>
<proteinExistence type="predicted"/>
<dbReference type="InterPro" id="IPR039437">
    <property type="entry name" value="FrzH/put_lumazine-bd"/>
</dbReference>
<sequence length="120" mass="12839">MDDVHPARAVVARYMEMSGRLDAEGLAACFAPQAGLHGHLGAKVLSATAEAYVADVRRLAAAQTSMTAYQAEMVEFAATGGIARATVRMDGFAGRGFVDYLHLMEQDGTWRIVGKTFTTL</sequence>
<evidence type="ECO:0000313" key="2">
    <source>
        <dbReference type="Proteomes" id="UP000032680"/>
    </source>
</evidence>
<comment type="caution">
    <text evidence="1">The sequence shown here is derived from an EMBL/GenBank/DDBJ whole genome shotgun (WGS) entry which is preliminary data.</text>
</comment>
<dbReference type="OrthoDB" id="7451095at2"/>
<accession>A0A0D6P8B2</accession>
<protein>
    <recommendedName>
        <fullName evidence="3">Nuclear transport factor 2 family protein</fullName>
    </recommendedName>
</protein>
<dbReference type="Pfam" id="PF12893">
    <property type="entry name" value="Lumazine_bd_2"/>
    <property type="match status" value="1"/>
</dbReference>
<dbReference type="AlphaFoldDB" id="A0A0D6P8B2"/>
<name>A0A0D6P8B2_9PROT</name>
<dbReference type="Gene3D" id="3.10.450.50">
    <property type="match status" value="1"/>
</dbReference>
<keyword evidence="2" id="KW-1185">Reference proteome</keyword>
<dbReference type="InterPro" id="IPR032710">
    <property type="entry name" value="NTF2-like_dom_sf"/>
</dbReference>
<dbReference type="SUPFAM" id="SSF54427">
    <property type="entry name" value="NTF2-like"/>
    <property type="match status" value="1"/>
</dbReference>